<protein>
    <submittedName>
        <fullName evidence="1">Uncharacterized protein</fullName>
    </submittedName>
</protein>
<dbReference type="EMBL" id="BART01028292">
    <property type="protein sequence ID" value="GAG90089.1"/>
    <property type="molecule type" value="Genomic_DNA"/>
</dbReference>
<comment type="caution">
    <text evidence="1">The sequence shown here is derived from an EMBL/GenBank/DDBJ whole genome shotgun (WGS) entry which is preliminary data.</text>
</comment>
<accession>X1B2U9</accession>
<reference evidence="1" key="1">
    <citation type="journal article" date="2014" name="Front. Microbiol.">
        <title>High frequency of phylogenetically diverse reductive dehalogenase-homologous genes in deep subseafloor sedimentary metagenomes.</title>
        <authorList>
            <person name="Kawai M."/>
            <person name="Futagami T."/>
            <person name="Toyoda A."/>
            <person name="Takaki Y."/>
            <person name="Nishi S."/>
            <person name="Hori S."/>
            <person name="Arai W."/>
            <person name="Tsubouchi T."/>
            <person name="Morono Y."/>
            <person name="Uchiyama I."/>
            <person name="Ito T."/>
            <person name="Fujiyama A."/>
            <person name="Inagaki F."/>
            <person name="Takami H."/>
        </authorList>
    </citation>
    <scope>NUCLEOTIDE SEQUENCE</scope>
    <source>
        <strain evidence="1">Expedition CK06-06</strain>
    </source>
</reference>
<evidence type="ECO:0000313" key="1">
    <source>
        <dbReference type="EMBL" id="GAG90089.1"/>
    </source>
</evidence>
<dbReference type="AlphaFoldDB" id="X1B2U9"/>
<proteinExistence type="predicted"/>
<gene>
    <name evidence="1" type="ORF">S01H4_49926</name>
</gene>
<feature type="non-terminal residue" evidence="1">
    <location>
        <position position="123"/>
    </location>
</feature>
<name>X1B2U9_9ZZZZ</name>
<organism evidence="1">
    <name type="scientific">marine sediment metagenome</name>
    <dbReference type="NCBI Taxonomy" id="412755"/>
    <lineage>
        <taxon>unclassified sequences</taxon>
        <taxon>metagenomes</taxon>
        <taxon>ecological metagenomes</taxon>
    </lineage>
</organism>
<sequence>MKNYIPPVGASGDNSIFIRENKSDMIHYSLVSYTRDEVDKDKDGNMIINIVGSIKGERNDAVEYGMGAMEQKTNEKENIGVADEDILIKEEDAIMTKEELLESLATLKTNAEVTLLEVAKAMG</sequence>